<keyword evidence="1" id="KW-1133">Transmembrane helix</keyword>
<feature type="transmembrane region" description="Helical" evidence="1">
    <location>
        <begin position="175"/>
        <end position="195"/>
    </location>
</feature>
<evidence type="ECO:0000313" key="3">
    <source>
        <dbReference type="Proteomes" id="UP000040088"/>
    </source>
</evidence>
<evidence type="ECO:0000313" key="2">
    <source>
        <dbReference type="EMBL" id="CNK61990.1"/>
    </source>
</evidence>
<gene>
    <name evidence="2" type="ORF">ERS008460_00397</name>
</gene>
<feature type="transmembrane region" description="Helical" evidence="1">
    <location>
        <begin position="77"/>
        <end position="98"/>
    </location>
</feature>
<accession>A0A0T9T538</accession>
<evidence type="ECO:0000256" key="1">
    <source>
        <dbReference type="SAM" id="Phobius"/>
    </source>
</evidence>
<dbReference type="Proteomes" id="UP000040088">
    <property type="component" value="Unassembled WGS sequence"/>
</dbReference>
<feature type="transmembrane region" description="Helical" evidence="1">
    <location>
        <begin position="207"/>
        <end position="229"/>
    </location>
</feature>
<proteinExistence type="predicted"/>
<dbReference type="AlphaFoldDB" id="A0A0T9T538"/>
<dbReference type="RefSeq" id="WP_050124914.1">
    <property type="nucleotide sequence ID" value="NZ_CP139919.1"/>
</dbReference>
<organism evidence="2 3">
    <name type="scientific">Yersinia aleksiciae</name>
    <dbReference type="NCBI Taxonomy" id="263819"/>
    <lineage>
        <taxon>Bacteria</taxon>
        <taxon>Pseudomonadati</taxon>
        <taxon>Pseudomonadota</taxon>
        <taxon>Gammaproteobacteria</taxon>
        <taxon>Enterobacterales</taxon>
        <taxon>Yersiniaceae</taxon>
        <taxon>Yersinia</taxon>
    </lineage>
</organism>
<dbReference type="EMBL" id="CQEM01000001">
    <property type="protein sequence ID" value="CNK61990.1"/>
    <property type="molecule type" value="Genomic_DNA"/>
</dbReference>
<sequence>MIIINDTMCINNHRTHEPPIKTESIDGHNNEKPVLTSPEDMTFLNKTQVKVNHLLDAQEKYSAELTSVSVKLARKQFIINAIDVIVASITFSITAVVAVGSGGLAIPIAVFAGLNLMSSLSNLACASYNWNCVSKNKEELAMGNDGLQQAIFYLAKYFQASDSNAKIISRYAAPIIKIGITATMAVIGATAHLVIKDGACLLAEHYAPILTSILSAFALNFLGSWINNYTDEMNDISMKLSQNEKDVISHLVLLEGMFNVLTGREGKMTLSEHNRCQCY</sequence>
<reference evidence="3" key="1">
    <citation type="submission" date="2015-03" db="EMBL/GenBank/DDBJ databases">
        <authorList>
            <consortium name="Pathogen Informatics"/>
        </authorList>
    </citation>
    <scope>NUCLEOTIDE SEQUENCE [LARGE SCALE GENOMIC DNA]</scope>
    <source>
        <strain evidence="3">IP27925</strain>
    </source>
</reference>
<protein>
    <submittedName>
        <fullName evidence="2">Secretion system effector protein SseF</fullName>
    </submittedName>
</protein>
<keyword evidence="1" id="KW-0812">Transmembrane</keyword>
<feature type="transmembrane region" description="Helical" evidence="1">
    <location>
        <begin position="104"/>
        <end position="125"/>
    </location>
</feature>
<name>A0A0T9T538_YERAE</name>
<keyword evidence="1" id="KW-0472">Membrane</keyword>